<reference evidence="1" key="1">
    <citation type="submission" date="2022-11" db="EMBL/GenBank/DDBJ databases">
        <authorList>
            <person name="Petersen C."/>
        </authorList>
    </citation>
    <scope>NUCLEOTIDE SEQUENCE</scope>
    <source>
        <strain evidence="1">IBT 34128</strain>
    </source>
</reference>
<evidence type="ECO:0000313" key="1">
    <source>
        <dbReference type="EMBL" id="KAJ5105885.1"/>
    </source>
</evidence>
<gene>
    <name evidence="1" type="ORF">NUU61_003232</name>
</gene>
<accession>A0A9W9KGQ3</accession>
<sequence>MNQKYELRLTGDCSVSFTAEELLAIEREYKEYWGWHEIRDFAAEYLSTDADGWVSPEDDFDEVQRLNRTMFGRYMKEMAENNVPLGSARRNWPFLEGL</sequence>
<reference evidence="1" key="2">
    <citation type="journal article" date="2023" name="IMA Fungus">
        <title>Comparative genomic study of the Penicillium genus elucidates a diverse pangenome and 15 lateral gene transfer events.</title>
        <authorList>
            <person name="Petersen C."/>
            <person name="Sorensen T."/>
            <person name="Nielsen M.R."/>
            <person name="Sondergaard T.E."/>
            <person name="Sorensen J.L."/>
            <person name="Fitzpatrick D.A."/>
            <person name="Frisvad J.C."/>
            <person name="Nielsen K.L."/>
        </authorList>
    </citation>
    <scope>NUCLEOTIDE SEQUENCE</scope>
    <source>
        <strain evidence="1">IBT 34128</strain>
    </source>
</reference>
<dbReference type="RefSeq" id="XP_056514881.1">
    <property type="nucleotide sequence ID" value="XM_056653814.1"/>
</dbReference>
<dbReference type="Proteomes" id="UP001141434">
    <property type="component" value="Unassembled WGS sequence"/>
</dbReference>
<evidence type="ECO:0000313" key="2">
    <source>
        <dbReference type="Proteomes" id="UP001141434"/>
    </source>
</evidence>
<organism evidence="1 2">
    <name type="scientific">Penicillium alfredii</name>
    <dbReference type="NCBI Taxonomy" id="1506179"/>
    <lineage>
        <taxon>Eukaryota</taxon>
        <taxon>Fungi</taxon>
        <taxon>Dikarya</taxon>
        <taxon>Ascomycota</taxon>
        <taxon>Pezizomycotina</taxon>
        <taxon>Eurotiomycetes</taxon>
        <taxon>Eurotiomycetidae</taxon>
        <taxon>Eurotiales</taxon>
        <taxon>Aspergillaceae</taxon>
        <taxon>Penicillium</taxon>
    </lineage>
</organism>
<dbReference type="OrthoDB" id="2906425at2759"/>
<proteinExistence type="predicted"/>
<comment type="caution">
    <text evidence="1">The sequence shown here is derived from an EMBL/GenBank/DDBJ whole genome shotgun (WGS) entry which is preliminary data.</text>
</comment>
<dbReference type="AlphaFoldDB" id="A0A9W9KGQ3"/>
<dbReference type="GeneID" id="81392982"/>
<name>A0A9W9KGQ3_9EURO</name>
<dbReference type="EMBL" id="JAPMSZ010000004">
    <property type="protein sequence ID" value="KAJ5105885.1"/>
    <property type="molecule type" value="Genomic_DNA"/>
</dbReference>
<protein>
    <submittedName>
        <fullName evidence="1">Uncharacterized protein</fullName>
    </submittedName>
</protein>
<keyword evidence="2" id="KW-1185">Reference proteome</keyword>